<feature type="coiled-coil region" evidence="1">
    <location>
        <begin position="137"/>
        <end position="176"/>
    </location>
</feature>
<protein>
    <submittedName>
        <fullName evidence="3">Uncharacterized protein</fullName>
    </submittedName>
</protein>
<dbReference type="GeneID" id="24141733"/>
<feature type="region of interest" description="Disordered" evidence="2">
    <location>
        <begin position="310"/>
        <end position="330"/>
    </location>
</feature>
<keyword evidence="4" id="KW-1185">Reference proteome</keyword>
<dbReference type="Proteomes" id="UP000030745">
    <property type="component" value="Unassembled WGS sequence"/>
</dbReference>
<dbReference type="VEuPathDB" id="FungiDB:SPRG_20658"/>
<dbReference type="EMBL" id="KK583231">
    <property type="protein sequence ID" value="KDO25536.1"/>
    <property type="molecule type" value="Genomic_DNA"/>
</dbReference>
<organism evidence="3 4">
    <name type="scientific">Saprolegnia parasitica (strain CBS 223.65)</name>
    <dbReference type="NCBI Taxonomy" id="695850"/>
    <lineage>
        <taxon>Eukaryota</taxon>
        <taxon>Sar</taxon>
        <taxon>Stramenopiles</taxon>
        <taxon>Oomycota</taxon>
        <taxon>Saprolegniomycetes</taxon>
        <taxon>Saprolegniales</taxon>
        <taxon>Saprolegniaceae</taxon>
        <taxon>Saprolegnia</taxon>
    </lineage>
</organism>
<dbReference type="AlphaFoldDB" id="A0A067CG47"/>
<evidence type="ECO:0000313" key="3">
    <source>
        <dbReference type="EMBL" id="KDO25536.1"/>
    </source>
</evidence>
<name>A0A067CG47_SAPPC</name>
<feature type="region of interest" description="Disordered" evidence="2">
    <location>
        <begin position="36"/>
        <end position="82"/>
    </location>
</feature>
<accession>A0A067CG47</accession>
<dbReference type="RefSeq" id="XP_012203765.1">
    <property type="nucleotide sequence ID" value="XM_012348375.1"/>
</dbReference>
<feature type="compositionally biased region" description="Polar residues" evidence="2">
    <location>
        <begin position="314"/>
        <end position="330"/>
    </location>
</feature>
<feature type="region of interest" description="Disordered" evidence="2">
    <location>
        <begin position="230"/>
        <end position="249"/>
    </location>
</feature>
<evidence type="ECO:0000256" key="1">
    <source>
        <dbReference type="SAM" id="Coils"/>
    </source>
</evidence>
<dbReference type="KEGG" id="spar:SPRG_20658"/>
<feature type="compositionally biased region" description="Basic residues" evidence="2">
    <location>
        <begin position="188"/>
        <end position="197"/>
    </location>
</feature>
<reference evidence="3 4" key="1">
    <citation type="journal article" date="2013" name="PLoS Genet.">
        <title>Distinctive expansion of potential virulence genes in the genome of the oomycete fish pathogen Saprolegnia parasitica.</title>
        <authorList>
            <person name="Jiang R.H."/>
            <person name="de Bruijn I."/>
            <person name="Haas B.J."/>
            <person name="Belmonte R."/>
            <person name="Lobach L."/>
            <person name="Christie J."/>
            <person name="van den Ackerveken G."/>
            <person name="Bottin A."/>
            <person name="Bulone V."/>
            <person name="Diaz-Moreno S.M."/>
            <person name="Dumas B."/>
            <person name="Fan L."/>
            <person name="Gaulin E."/>
            <person name="Govers F."/>
            <person name="Grenville-Briggs L.J."/>
            <person name="Horner N.R."/>
            <person name="Levin J.Z."/>
            <person name="Mammella M."/>
            <person name="Meijer H.J."/>
            <person name="Morris P."/>
            <person name="Nusbaum C."/>
            <person name="Oome S."/>
            <person name="Phillips A.J."/>
            <person name="van Rooyen D."/>
            <person name="Rzeszutek E."/>
            <person name="Saraiva M."/>
            <person name="Secombes C.J."/>
            <person name="Seidl M.F."/>
            <person name="Snel B."/>
            <person name="Stassen J.H."/>
            <person name="Sykes S."/>
            <person name="Tripathy S."/>
            <person name="van den Berg H."/>
            <person name="Vega-Arreguin J.C."/>
            <person name="Wawra S."/>
            <person name="Young S.K."/>
            <person name="Zeng Q."/>
            <person name="Dieguez-Uribeondo J."/>
            <person name="Russ C."/>
            <person name="Tyler B.M."/>
            <person name="van West P."/>
        </authorList>
    </citation>
    <scope>NUCLEOTIDE SEQUENCE [LARGE SCALE GENOMIC DNA]</scope>
    <source>
        <strain evidence="3 4">CBS 223.65</strain>
    </source>
</reference>
<sequence length="330" mass="36862">MDDDTDELEKHWAARVLQQTWRDYTDRQWAKWRALHTTGADDVERARNPTSRTSNHDDDDDASLADDAPSGSSNPLLSARSASAELSAAHEALIAQLEADPAYQSLAATEVALDDQVHYLQQQQAAVEMQQRQFRLRQLAKEKEEKHRRKLARQRAKELARRRAEEEEKFHTLETMAIIRDVDFSKRAPTKKAKPKPRPAPAMPPPLAVAEIPPVMKIYPRLPNLAAAPKGTARSATADANEPPPKIDHSKKTIACYAQDLTPLLNGEKPKRVKVALPKKENLASRACPPSPVSHRPAVAIKSTSHHCPWSTLCHPQSASRRKQSMASRP</sequence>
<gene>
    <name evidence="3" type="ORF">SPRG_20658</name>
</gene>
<feature type="region of interest" description="Disordered" evidence="2">
    <location>
        <begin position="186"/>
        <end position="206"/>
    </location>
</feature>
<feature type="compositionally biased region" description="Low complexity" evidence="2">
    <location>
        <begin position="65"/>
        <end position="82"/>
    </location>
</feature>
<dbReference type="OrthoDB" id="78207at2759"/>
<evidence type="ECO:0000256" key="2">
    <source>
        <dbReference type="SAM" id="MobiDB-lite"/>
    </source>
</evidence>
<evidence type="ECO:0000313" key="4">
    <source>
        <dbReference type="Proteomes" id="UP000030745"/>
    </source>
</evidence>
<proteinExistence type="predicted"/>
<keyword evidence="1" id="KW-0175">Coiled coil</keyword>